<accession>D4S0T4</accession>
<dbReference type="Pfam" id="PF00106">
    <property type="entry name" value="adh_short"/>
    <property type="match status" value="1"/>
</dbReference>
<dbReference type="GeneID" id="98918073"/>
<organism evidence="4 5">
    <name type="scientific">Eshraghiella crossota DSM 2876</name>
    <dbReference type="NCBI Taxonomy" id="511680"/>
    <lineage>
        <taxon>Bacteria</taxon>
        <taxon>Bacillati</taxon>
        <taxon>Bacillota</taxon>
        <taxon>Clostridia</taxon>
        <taxon>Lachnospirales</taxon>
        <taxon>Lachnospiraceae</taxon>
        <taxon>Eshraghiella</taxon>
    </lineage>
</organism>
<dbReference type="SUPFAM" id="SSF51735">
    <property type="entry name" value="NAD(P)-binding Rossmann-fold domains"/>
    <property type="match status" value="1"/>
</dbReference>
<evidence type="ECO:0000256" key="3">
    <source>
        <dbReference type="RuleBase" id="RU000363"/>
    </source>
</evidence>
<dbReference type="PRINTS" id="PR00080">
    <property type="entry name" value="SDRFAMILY"/>
</dbReference>
<evidence type="ECO:0000313" key="5">
    <source>
        <dbReference type="Proteomes" id="UP000006238"/>
    </source>
</evidence>
<dbReference type="eggNOG" id="COG0300">
    <property type="taxonomic scope" value="Bacteria"/>
</dbReference>
<evidence type="ECO:0000256" key="1">
    <source>
        <dbReference type="ARBA" id="ARBA00006484"/>
    </source>
</evidence>
<protein>
    <submittedName>
        <fullName evidence="4">Oxidoreductase, short chain dehydrogenase/reductase family protein</fullName>
    </submittedName>
</protein>
<dbReference type="GO" id="GO:0016491">
    <property type="term" value="F:oxidoreductase activity"/>
    <property type="evidence" value="ECO:0007669"/>
    <property type="project" value="UniProtKB-KW"/>
</dbReference>
<name>D4S0T4_9FIRM</name>
<gene>
    <name evidence="4" type="ORF">BUTYVIB_01704</name>
</gene>
<dbReference type="PRINTS" id="PR00081">
    <property type="entry name" value="GDHRDH"/>
</dbReference>
<dbReference type="InterPro" id="IPR036291">
    <property type="entry name" value="NAD(P)-bd_dom_sf"/>
</dbReference>
<reference evidence="4 5" key="1">
    <citation type="submission" date="2010-02" db="EMBL/GenBank/DDBJ databases">
        <authorList>
            <person name="Weinstock G."/>
            <person name="Sodergren E."/>
            <person name="Clifton S."/>
            <person name="Fulton L."/>
            <person name="Fulton B."/>
            <person name="Courtney L."/>
            <person name="Fronick C."/>
            <person name="Harrison M."/>
            <person name="Strong C."/>
            <person name="Farmer C."/>
            <person name="Delahaunty K."/>
            <person name="Markovic C."/>
            <person name="Hall O."/>
            <person name="Minx P."/>
            <person name="Tomlinson C."/>
            <person name="Mitreva M."/>
            <person name="Nelson J."/>
            <person name="Hou S."/>
            <person name="Wollam A."/>
            <person name="Pepin K.H."/>
            <person name="Johnson M."/>
            <person name="Bhonagiri V."/>
            <person name="Zhang X."/>
            <person name="Suruliraj S."/>
            <person name="Warren W."/>
            <person name="Chinwalla A."/>
            <person name="Mardis E.R."/>
            <person name="Wilson R.K."/>
        </authorList>
    </citation>
    <scope>NUCLEOTIDE SEQUENCE [LARGE SCALE GENOMIC DNA]</scope>
    <source>
        <strain evidence="4 5">DSM 2876</strain>
    </source>
</reference>
<dbReference type="AlphaFoldDB" id="D4S0T4"/>
<dbReference type="PANTHER" id="PTHR42901:SF1">
    <property type="entry name" value="ALCOHOL DEHYDROGENASE"/>
    <property type="match status" value="1"/>
</dbReference>
<proteinExistence type="inferred from homology"/>
<dbReference type="Gene3D" id="3.40.50.720">
    <property type="entry name" value="NAD(P)-binding Rossmann-like Domain"/>
    <property type="match status" value="1"/>
</dbReference>
<dbReference type="HOGENOM" id="CLU_010194_2_10_9"/>
<evidence type="ECO:0000313" key="4">
    <source>
        <dbReference type="EMBL" id="EFF68432.1"/>
    </source>
</evidence>
<keyword evidence="2" id="KW-0560">Oxidoreductase</keyword>
<dbReference type="Proteomes" id="UP000006238">
    <property type="component" value="Unassembled WGS sequence"/>
</dbReference>
<dbReference type="RefSeq" id="WP_005603452.1">
    <property type="nucleotide sequence ID" value="NZ_GG663524.1"/>
</dbReference>
<dbReference type="STRING" id="45851.BHV86_09290"/>
<keyword evidence="5" id="KW-1185">Reference proteome</keyword>
<comment type="similarity">
    <text evidence="1 3">Belongs to the short-chain dehydrogenases/reductases (SDR) family.</text>
</comment>
<sequence>MTAVITGTSSGIGKSTALLLIENNIEVIGFSRTPSEIQNPLFKEYLIDLTDLKAFEKLIREIKKEKEISVIVNNAGCGYYGLHEELNASMIHEMVTVNLEVPMLLTSIFLRDFKKNKGQIINISSVTAKEINPHGAAYGATKAGLTSFGSSIFAEARKYGVRVTNIHPEMTDTDLYRNADFEANTEFGCSLTSSLIAETILNVLKSPEGFSINDITINPQYHRLKRK</sequence>
<comment type="caution">
    <text evidence="4">The sequence shown here is derived from an EMBL/GenBank/DDBJ whole genome shotgun (WGS) entry which is preliminary data.</text>
</comment>
<evidence type="ECO:0000256" key="2">
    <source>
        <dbReference type="ARBA" id="ARBA00023002"/>
    </source>
</evidence>
<dbReference type="InterPro" id="IPR002347">
    <property type="entry name" value="SDR_fam"/>
</dbReference>
<dbReference type="CDD" id="cd05233">
    <property type="entry name" value="SDR_c"/>
    <property type="match status" value="1"/>
</dbReference>
<dbReference type="PANTHER" id="PTHR42901">
    <property type="entry name" value="ALCOHOL DEHYDROGENASE"/>
    <property type="match status" value="1"/>
</dbReference>
<dbReference type="EMBL" id="ABWN01000030">
    <property type="protein sequence ID" value="EFF68432.1"/>
    <property type="molecule type" value="Genomic_DNA"/>
</dbReference>